<gene>
    <name evidence="2" type="ORF">MJA45_25600</name>
</gene>
<sequence>MPANQRPGAGEYGDYFGKYVKLVPDGDITDILRAQGEETALLLAELSSEQAEYRYEPDKWSLKEAIGHLADTERVMSFRLLCAARGETAPLPGFDQDRFVTNASFGDQPLLAVAEDYAAVRQATLCLLEGLPEAAWTRQIEANGEKVTARAFAYIIAGHEAHHLQVIQDRYLGGK</sequence>
<dbReference type="Gene3D" id="1.20.120.450">
    <property type="entry name" value="dinb family like domain"/>
    <property type="match status" value="1"/>
</dbReference>
<accession>A0AA96LF45</accession>
<proteinExistence type="predicted"/>
<protein>
    <submittedName>
        <fullName evidence="2">DinB family protein</fullName>
    </submittedName>
</protein>
<dbReference type="InterPro" id="IPR024775">
    <property type="entry name" value="DinB-like"/>
</dbReference>
<organism evidence="2 3">
    <name type="scientific">Paenibacillus aurantius</name>
    <dbReference type="NCBI Taxonomy" id="2918900"/>
    <lineage>
        <taxon>Bacteria</taxon>
        <taxon>Bacillati</taxon>
        <taxon>Bacillota</taxon>
        <taxon>Bacilli</taxon>
        <taxon>Bacillales</taxon>
        <taxon>Paenibacillaceae</taxon>
        <taxon>Paenibacillus</taxon>
    </lineage>
</organism>
<dbReference type="SUPFAM" id="SSF109854">
    <property type="entry name" value="DinB/YfiT-like putative metalloenzymes"/>
    <property type="match status" value="1"/>
</dbReference>
<dbReference type="InterPro" id="IPR034660">
    <property type="entry name" value="DinB/YfiT-like"/>
</dbReference>
<keyword evidence="3" id="KW-1185">Reference proteome</keyword>
<evidence type="ECO:0000259" key="1">
    <source>
        <dbReference type="Pfam" id="PF12867"/>
    </source>
</evidence>
<dbReference type="KEGG" id="paun:MJA45_25600"/>
<reference evidence="2 3" key="1">
    <citation type="submission" date="2022-02" db="EMBL/GenBank/DDBJ databases">
        <title>Paenibacillus sp. MBLB1776 Whole Genome Shotgun Sequencing.</title>
        <authorList>
            <person name="Hwang C.Y."/>
            <person name="Cho E.-S."/>
            <person name="Seo M.-J."/>
        </authorList>
    </citation>
    <scope>NUCLEOTIDE SEQUENCE [LARGE SCALE GENOMIC DNA]</scope>
    <source>
        <strain evidence="2 3">MBLB1776</strain>
    </source>
</reference>
<dbReference type="Proteomes" id="UP001305702">
    <property type="component" value="Chromosome"/>
</dbReference>
<dbReference type="Pfam" id="PF12867">
    <property type="entry name" value="DinB_2"/>
    <property type="match status" value="1"/>
</dbReference>
<evidence type="ECO:0000313" key="2">
    <source>
        <dbReference type="EMBL" id="WNQ10951.1"/>
    </source>
</evidence>
<feature type="domain" description="DinB-like" evidence="1">
    <location>
        <begin position="32"/>
        <end position="167"/>
    </location>
</feature>
<dbReference type="RefSeq" id="WP_315604727.1">
    <property type="nucleotide sequence ID" value="NZ_CP130318.1"/>
</dbReference>
<name>A0AA96LF45_9BACL</name>
<evidence type="ECO:0000313" key="3">
    <source>
        <dbReference type="Proteomes" id="UP001305702"/>
    </source>
</evidence>
<dbReference type="AlphaFoldDB" id="A0AA96LF45"/>
<dbReference type="EMBL" id="CP130318">
    <property type="protein sequence ID" value="WNQ10951.1"/>
    <property type="molecule type" value="Genomic_DNA"/>
</dbReference>